<dbReference type="SUPFAM" id="SSF56112">
    <property type="entry name" value="Protein kinase-like (PK-like)"/>
    <property type="match status" value="1"/>
</dbReference>
<keyword evidence="6 15" id="KW-0997">Cell inner membrane</keyword>
<dbReference type="GO" id="GO:0016301">
    <property type="term" value="F:kinase activity"/>
    <property type="evidence" value="ECO:0007669"/>
    <property type="project" value="UniProtKB-KW"/>
</dbReference>
<keyword evidence="5 15" id="KW-1003">Cell membrane</keyword>
<dbReference type="EC" id="2.7.1.166" evidence="4 15"/>
<comment type="similarity">
    <text evidence="3 15">Belongs to the protein kinase superfamily. KdkA/RfaP family.</text>
</comment>
<evidence type="ECO:0000256" key="15">
    <source>
        <dbReference type="HAMAP-Rule" id="MF_00521"/>
    </source>
</evidence>
<dbReference type="PROSITE" id="PS50011">
    <property type="entry name" value="PROTEIN_KINASE_DOM"/>
    <property type="match status" value="1"/>
</dbReference>
<comment type="pathway">
    <text evidence="2 15">Bacterial outer membrane biogenesis; LPS core biosynthesis.</text>
</comment>
<evidence type="ECO:0000259" key="16">
    <source>
        <dbReference type="PROSITE" id="PS50011"/>
    </source>
</evidence>
<keyword evidence="10 15" id="KW-0067">ATP-binding</keyword>
<evidence type="ECO:0000256" key="6">
    <source>
        <dbReference type="ARBA" id="ARBA00022519"/>
    </source>
</evidence>
<comment type="catalytic activity">
    <reaction evidence="14 15">
        <text>an alpha-Kdo-(2-&gt;6)-lipid IVA + ATP = a 4-O-phospho-alpha-Kdo-(2-&gt;6)-lipid IVA + ADP + H(+)</text>
        <dbReference type="Rhea" id="RHEA:74271"/>
        <dbReference type="ChEBI" id="CHEBI:15378"/>
        <dbReference type="ChEBI" id="CHEBI:30616"/>
        <dbReference type="ChEBI" id="CHEBI:176428"/>
        <dbReference type="ChEBI" id="CHEBI:193140"/>
        <dbReference type="ChEBI" id="CHEBI:456216"/>
        <dbReference type="EC" id="2.7.1.166"/>
    </reaction>
</comment>
<comment type="function">
    <text evidence="15">Catalyzes the ATP-dependent phosphorylation of the 3-deoxy-D-manno-octulosonic acid (Kdo) residue in Kdo-lipid IV(A) at the 4-OH position.</text>
</comment>
<evidence type="ECO:0000256" key="2">
    <source>
        <dbReference type="ARBA" id="ARBA00004713"/>
    </source>
</evidence>
<evidence type="ECO:0000256" key="12">
    <source>
        <dbReference type="ARBA" id="ARBA00023136"/>
    </source>
</evidence>
<evidence type="ECO:0000256" key="13">
    <source>
        <dbReference type="ARBA" id="ARBA00029511"/>
    </source>
</evidence>
<sequence>MRLATYQSGKVGILYDATSLCDAVPRPQIGPALLAPEYWREAGLVTGQAPGRGQSLFLEVGDRQWVLRPYRRGGLVARLSTSRYLWTGLERSRAFREVRLTARLYQAGLPVPRPVLGGVVRHGPSYEAALITERLPATRALAEHLGSGDLAPGLLHEVGQVIRRFHDHGLDHVDLNARNLLVDDSDRVWLIDLDRCRLRAPGKWREGNLARLGRSLVRFCVDETSAQQALEEIRRGYSDAQPVIDRGL</sequence>
<evidence type="ECO:0000256" key="9">
    <source>
        <dbReference type="ARBA" id="ARBA00022777"/>
    </source>
</evidence>
<keyword evidence="12 15" id="KW-0472">Membrane</keyword>
<evidence type="ECO:0000256" key="11">
    <source>
        <dbReference type="ARBA" id="ARBA00022985"/>
    </source>
</evidence>
<feature type="domain" description="Protein kinase" evidence="16">
    <location>
        <begin position="1"/>
        <end position="248"/>
    </location>
</feature>
<keyword evidence="18" id="KW-1185">Reference proteome</keyword>
<feature type="active site" evidence="15">
    <location>
        <position position="174"/>
    </location>
</feature>
<accession>A0ABX5J0V1</accession>
<name>A0ABX5J0V1_9GAMM</name>
<dbReference type="Gene3D" id="1.10.510.10">
    <property type="entry name" value="Transferase(Phosphotransferase) domain 1"/>
    <property type="match status" value="1"/>
</dbReference>
<proteinExistence type="inferred from homology"/>
<dbReference type="InterPro" id="IPR000719">
    <property type="entry name" value="Prot_kinase_dom"/>
</dbReference>
<keyword evidence="11 15" id="KW-0448">Lipopolysaccharide biosynthesis</keyword>
<protein>
    <recommendedName>
        <fullName evidence="13 15">3-deoxy-D-manno-octulosonic acid kinase</fullName>
        <shortName evidence="15">Kdo kinase</shortName>
        <ecNumber evidence="4 15">2.7.1.166</ecNumber>
    </recommendedName>
</protein>
<comment type="subcellular location">
    <subcellularLocation>
        <location evidence="1 15">Cell inner membrane</location>
        <topology evidence="1 15">Peripheral membrane protein</topology>
        <orientation evidence="1 15">Cytoplasmic side</orientation>
    </subcellularLocation>
</comment>
<gene>
    <name evidence="15" type="primary">kdkA</name>
    <name evidence="17" type="ORF">C6W88_06645</name>
</gene>
<evidence type="ECO:0000256" key="10">
    <source>
        <dbReference type="ARBA" id="ARBA00022840"/>
    </source>
</evidence>
<dbReference type="RefSeq" id="WP_108131937.1">
    <property type="nucleotide sequence ID" value="NZ_PXNS01000004.1"/>
</dbReference>
<evidence type="ECO:0000256" key="3">
    <source>
        <dbReference type="ARBA" id="ARBA00010327"/>
    </source>
</evidence>
<dbReference type="Proteomes" id="UP000241895">
    <property type="component" value="Unassembled WGS sequence"/>
</dbReference>
<keyword evidence="9 15" id="KW-0418">Kinase</keyword>
<reference evidence="17 18" key="1">
    <citation type="submission" date="2018-03" db="EMBL/GenBank/DDBJ databases">
        <authorList>
            <person name="Zhou J."/>
            <person name="Li X."/>
            <person name="Xue M."/>
            <person name="Yin J."/>
        </authorList>
    </citation>
    <scope>NUCLEOTIDE SEQUENCE [LARGE SCALE GENOMIC DNA]</scope>
    <source>
        <strain evidence="17 18">SYSU ZJ2214</strain>
    </source>
</reference>
<comment type="caution">
    <text evidence="17">The sequence shown here is derived from an EMBL/GenBank/DDBJ whole genome shotgun (WGS) entry which is preliminary data.</text>
</comment>
<keyword evidence="8 15" id="KW-0547">Nucleotide-binding</keyword>
<evidence type="ECO:0000256" key="7">
    <source>
        <dbReference type="ARBA" id="ARBA00022679"/>
    </source>
</evidence>
<dbReference type="EMBL" id="PXNS01000004">
    <property type="protein sequence ID" value="PTL95032.1"/>
    <property type="molecule type" value="Genomic_DNA"/>
</dbReference>
<organism evidence="17 18">
    <name type="scientific">Halomonas litopenaei</name>
    <dbReference type="NCBI Taxonomy" id="2109328"/>
    <lineage>
        <taxon>Bacteria</taxon>
        <taxon>Pseudomonadati</taxon>
        <taxon>Pseudomonadota</taxon>
        <taxon>Gammaproteobacteria</taxon>
        <taxon>Oceanospirillales</taxon>
        <taxon>Halomonadaceae</taxon>
        <taxon>Halomonas</taxon>
    </lineage>
</organism>
<dbReference type="NCBIfam" id="NF002475">
    <property type="entry name" value="PRK01723.1"/>
    <property type="match status" value="1"/>
</dbReference>
<evidence type="ECO:0000256" key="4">
    <source>
        <dbReference type="ARBA" id="ARBA00011988"/>
    </source>
</evidence>
<evidence type="ECO:0000313" key="18">
    <source>
        <dbReference type="Proteomes" id="UP000241895"/>
    </source>
</evidence>
<evidence type="ECO:0000256" key="5">
    <source>
        <dbReference type="ARBA" id="ARBA00022475"/>
    </source>
</evidence>
<dbReference type="InterPro" id="IPR022826">
    <property type="entry name" value="KDO_kinase"/>
</dbReference>
<dbReference type="HAMAP" id="MF_00521">
    <property type="entry name" value="KDO_kinase"/>
    <property type="match status" value="1"/>
</dbReference>
<evidence type="ECO:0000256" key="14">
    <source>
        <dbReference type="ARBA" id="ARBA00034417"/>
    </source>
</evidence>
<dbReference type="Pfam" id="PF06293">
    <property type="entry name" value="Kdo"/>
    <property type="match status" value="1"/>
</dbReference>
<dbReference type="InterPro" id="IPR011009">
    <property type="entry name" value="Kinase-like_dom_sf"/>
</dbReference>
<evidence type="ECO:0000256" key="1">
    <source>
        <dbReference type="ARBA" id="ARBA00004515"/>
    </source>
</evidence>
<evidence type="ECO:0000313" key="17">
    <source>
        <dbReference type="EMBL" id="PTL95032.1"/>
    </source>
</evidence>
<evidence type="ECO:0000256" key="8">
    <source>
        <dbReference type="ARBA" id="ARBA00022741"/>
    </source>
</evidence>
<keyword evidence="7 15" id="KW-0808">Transferase</keyword>